<dbReference type="AlphaFoldDB" id="A0A8H3FD97"/>
<dbReference type="EMBL" id="CAJPDR010000146">
    <property type="protein sequence ID" value="CAF9921449.1"/>
    <property type="molecule type" value="Genomic_DNA"/>
</dbReference>
<comment type="caution">
    <text evidence="1">The sequence shown here is derived from an EMBL/GenBank/DDBJ whole genome shotgun (WGS) entry which is preliminary data.</text>
</comment>
<evidence type="ECO:0000313" key="1">
    <source>
        <dbReference type="EMBL" id="CAF9921449.1"/>
    </source>
</evidence>
<dbReference type="InterPro" id="IPR038883">
    <property type="entry name" value="AN11006-like"/>
</dbReference>
<dbReference type="PANTHER" id="PTHR42085:SF1">
    <property type="entry name" value="F-BOX DOMAIN-CONTAINING PROTEIN"/>
    <property type="match status" value="1"/>
</dbReference>
<dbReference type="Proteomes" id="UP000664203">
    <property type="component" value="Unassembled WGS sequence"/>
</dbReference>
<evidence type="ECO:0000313" key="2">
    <source>
        <dbReference type="Proteomes" id="UP000664203"/>
    </source>
</evidence>
<dbReference type="PANTHER" id="PTHR42085">
    <property type="entry name" value="F-BOX DOMAIN-CONTAINING PROTEIN"/>
    <property type="match status" value="1"/>
</dbReference>
<accession>A0A8H3FD97</accession>
<reference evidence="1" key="1">
    <citation type="submission" date="2021-03" db="EMBL/GenBank/DDBJ databases">
        <authorList>
            <person name="Tagirdzhanova G."/>
        </authorList>
    </citation>
    <scope>NUCLEOTIDE SEQUENCE</scope>
</reference>
<name>A0A8H3FD97_9LECA</name>
<keyword evidence="2" id="KW-1185">Reference proteome</keyword>
<gene>
    <name evidence="1" type="ORF">ALECFALPRED_001804</name>
</gene>
<dbReference type="OrthoDB" id="5272396at2759"/>
<proteinExistence type="predicted"/>
<protein>
    <submittedName>
        <fullName evidence="1">Uncharacterized protein</fullName>
    </submittedName>
</protein>
<organism evidence="1 2">
    <name type="scientific">Alectoria fallacina</name>
    <dbReference type="NCBI Taxonomy" id="1903189"/>
    <lineage>
        <taxon>Eukaryota</taxon>
        <taxon>Fungi</taxon>
        <taxon>Dikarya</taxon>
        <taxon>Ascomycota</taxon>
        <taxon>Pezizomycotina</taxon>
        <taxon>Lecanoromycetes</taxon>
        <taxon>OSLEUM clade</taxon>
        <taxon>Lecanoromycetidae</taxon>
        <taxon>Lecanorales</taxon>
        <taxon>Lecanorineae</taxon>
        <taxon>Parmeliaceae</taxon>
        <taxon>Alectoria</taxon>
    </lineage>
</organism>
<sequence length="318" mass="36510">MSTATRFILKEDSNHRHPLFRLPREIQDKIYRLLVKGLYLADKPTTQHDYSKNECSDSQFSFFDFSDRESDVDTKGELRLSVLRVSKVISREAQEILYSESRFRFFINVHDIFVREDVDVIRRLDRLERVAPVMKNVDPDICGWSMETVNCEQISAERLERNLDSLDLFGGTDIKRQKLHIKILSCSALLLKGTSLNAICQRLKVVFGFRVATVEVMLTRDLLADPAYFGFDKTNPSIDARDLVYLITQAVTEQLEPAFGPAILSFKCNADNVHIPERNLCCLGESSLIGFLEFHPGKHSVQKHSPLSKIGRRLRVCR</sequence>